<name>E1NTT6_9LACO</name>
<comment type="caution">
    <text evidence="1">The sequence shown here is derived from an EMBL/GenBank/DDBJ whole genome shotgun (WGS) entry which is preliminary data.</text>
</comment>
<dbReference type="AlphaFoldDB" id="E1NTT6"/>
<evidence type="ECO:0000313" key="2">
    <source>
        <dbReference type="Proteomes" id="UP000003648"/>
    </source>
</evidence>
<accession>E1NTT6</accession>
<gene>
    <name evidence="1" type="ORF">HMPREF9211_1144</name>
</gene>
<organism evidence="1 2">
    <name type="scientific">Lactobacillus iners LactinV 01V1-a</name>
    <dbReference type="NCBI Taxonomy" id="879297"/>
    <lineage>
        <taxon>Bacteria</taxon>
        <taxon>Bacillati</taxon>
        <taxon>Bacillota</taxon>
        <taxon>Bacilli</taxon>
        <taxon>Lactobacillales</taxon>
        <taxon>Lactobacillaceae</taxon>
        <taxon>Lactobacillus</taxon>
    </lineage>
</organism>
<protein>
    <submittedName>
        <fullName evidence="1">Uncharacterized protein</fullName>
    </submittedName>
</protein>
<reference evidence="1 2" key="1">
    <citation type="submission" date="2010-09" db="EMBL/GenBank/DDBJ databases">
        <authorList>
            <person name="Durkin A.S."/>
            <person name="Madupu R."/>
            <person name="Torralba M."/>
            <person name="Gillis M."/>
            <person name="Methe B."/>
            <person name="Sutton G."/>
            <person name="Nelson K.E."/>
        </authorList>
    </citation>
    <scope>NUCLEOTIDE SEQUENCE [LARGE SCALE GENOMIC DNA]</scope>
    <source>
        <strain evidence="1 2">LactinV 01V1-a</strain>
    </source>
</reference>
<proteinExistence type="predicted"/>
<evidence type="ECO:0000313" key="1">
    <source>
        <dbReference type="EMBL" id="EFO70388.1"/>
    </source>
</evidence>
<dbReference type="EMBL" id="AEHQ01000069">
    <property type="protein sequence ID" value="EFO70388.1"/>
    <property type="molecule type" value="Genomic_DNA"/>
</dbReference>
<sequence>MGFYIVRQNNKNYFHKKSIYQKMIDAFTMQSFNSFKKISIYYLD</sequence>
<dbReference type="Proteomes" id="UP000003648">
    <property type="component" value="Unassembled WGS sequence"/>
</dbReference>